<accession>A0A5N5H2J0</accession>
<reference evidence="2" key="2">
    <citation type="submission" date="2019-10" db="EMBL/GenBank/DDBJ databases">
        <title>A de novo genome assembly of a pear dwarfing rootstock.</title>
        <authorList>
            <person name="Wang F."/>
            <person name="Wang J."/>
            <person name="Li S."/>
            <person name="Zhang Y."/>
            <person name="Fang M."/>
            <person name="Ma L."/>
            <person name="Zhao Y."/>
            <person name="Jiang S."/>
        </authorList>
    </citation>
    <scope>NUCLEOTIDE SEQUENCE [LARGE SCALE GENOMIC DNA]</scope>
</reference>
<name>A0A5N5H2J0_9ROSA</name>
<gene>
    <name evidence="1" type="ORF">D8674_015409</name>
</gene>
<dbReference type="Proteomes" id="UP000327157">
    <property type="component" value="Chromosome 15"/>
</dbReference>
<organism evidence="1 2">
    <name type="scientific">Pyrus ussuriensis x Pyrus communis</name>
    <dbReference type="NCBI Taxonomy" id="2448454"/>
    <lineage>
        <taxon>Eukaryota</taxon>
        <taxon>Viridiplantae</taxon>
        <taxon>Streptophyta</taxon>
        <taxon>Embryophyta</taxon>
        <taxon>Tracheophyta</taxon>
        <taxon>Spermatophyta</taxon>
        <taxon>Magnoliopsida</taxon>
        <taxon>eudicotyledons</taxon>
        <taxon>Gunneridae</taxon>
        <taxon>Pentapetalae</taxon>
        <taxon>rosids</taxon>
        <taxon>fabids</taxon>
        <taxon>Rosales</taxon>
        <taxon>Rosaceae</taxon>
        <taxon>Amygdaloideae</taxon>
        <taxon>Maleae</taxon>
        <taxon>Pyrus</taxon>
    </lineage>
</organism>
<protein>
    <submittedName>
        <fullName evidence="1">Uncharacterized protein</fullName>
    </submittedName>
</protein>
<reference evidence="1 2" key="1">
    <citation type="submission" date="2019-09" db="EMBL/GenBank/DDBJ databases">
        <authorList>
            <person name="Ou C."/>
        </authorList>
    </citation>
    <scope>NUCLEOTIDE SEQUENCE [LARGE SCALE GENOMIC DNA]</scope>
    <source>
        <strain evidence="1">S2</strain>
        <tissue evidence="1">Leaf</tissue>
    </source>
</reference>
<evidence type="ECO:0000313" key="2">
    <source>
        <dbReference type="Proteomes" id="UP000327157"/>
    </source>
</evidence>
<proteinExistence type="predicted"/>
<reference evidence="1 2" key="3">
    <citation type="submission" date="2019-11" db="EMBL/GenBank/DDBJ databases">
        <title>A de novo genome assembly of a pear dwarfing rootstock.</title>
        <authorList>
            <person name="Wang F."/>
            <person name="Wang J."/>
            <person name="Li S."/>
            <person name="Zhang Y."/>
            <person name="Fang M."/>
            <person name="Ma L."/>
            <person name="Zhao Y."/>
            <person name="Jiang S."/>
        </authorList>
    </citation>
    <scope>NUCLEOTIDE SEQUENCE [LARGE SCALE GENOMIC DNA]</scope>
    <source>
        <strain evidence="1">S2</strain>
        <tissue evidence="1">Leaf</tissue>
    </source>
</reference>
<evidence type="ECO:0000313" key="1">
    <source>
        <dbReference type="EMBL" id="KAB2619540.1"/>
    </source>
</evidence>
<keyword evidence="2" id="KW-1185">Reference proteome</keyword>
<comment type="caution">
    <text evidence="1">The sequence shown here is derived from an EMBL/GenBank/DDBJ whole genome shotgun (WGS) entry which is preliminary data.</text>
</comment>
<dbReference type="EMBL" id="SMOL01000401">
    <property type="protein sequence ID" value="KAB2619540.1"/>
    <property type="molecule type" value="Genomic_DNA"/>
</dbReference>
<dbReference type="AlphaFoldDB" id="A0A5N5H2J0"/>
<sequence>MREPSRWMMDRGWRKLSVGRLMCDGESDGLGINTGYIPRVSEVEFDCDFVGFAFCGLKGRAEQDFPEKAKLQLQVLDCRWLRNLSITELKPKVSAFDLTGGFHFNPFFEFIESSHLSTPFSSSPSSRSNLCRQPATTQFQILVFASSVLF</sequence>